<dbReference type="SUPFAM" id="SSF52540">
    <property type="entry name" value="P-loop containing nucleoside triphosphate hydrolases"/>
    <property type="match status" value="1"/>
</dbReference>
<gene>
    <name evidence="1" type="ORF">SAMN05444392_11161</name>
</gene>
<evidence type="ECO:0000313" key="1">
    <source>
        <dbReference type="EMBL" id="SHF23324.1"/>
    </source>
</evidence>
<dbReference type="Proteomes" id="UP000184476">
    <property type="component" value="Unassembled WGS sequence"/>
</dbReference>
<dbReference type="STRING" id="112248.SAMN05444392_11161"/>
<dbReference type="RefSeq" id="WP_073156331.1">
    <property type="nucleotide sequence ID" value="NZ_FQVL01000011.1"/>
</dbReference>
<dbReference type="PANTHER" id="PTHR30121:SF6">
    <property type="entry name" value="SLR6007 PROTEIN"/>
    <property type="match status" value="1"/>
</dbReference>
<name>A0A1M4ZZD2_9BACL</name>
<protein>
    <submittedName>
        <fullName evidence="1">AAA-like domain-containing protein</fullName>
    </submittedName>
</protein>
<organism evidence="1 2">
    <name type="scientific">Seinonella peptonophila</name>
    <dbReference type="NCBI Taxonomy" id="112248"/>
    <lineage>
        <taxon>Bacteria</taxon>
        <taxon>Bacillati</taxon>
        <taxon>Bacillota</taxon>
        <taxon>Bacilli</taxon>
        <taxon>Bacillales</taxon>
        <taxon>Thermoactinomycetaceae</taxon>
        <taxon>Seinonella</taxon>
    </lineage>
</organism>
<accession>A0A1M4ZZD2</accession>
<keyword evidence="2" id="KW-1185">Reference proteome</keyword>
<dbReference type="EMBL" id="FQVL01000011">
    <property type="protein sequence ID" value="SHF23324.1"/>
    <property type="molecule type" value="Genomic_DNA"/>
</dbReference>
<dbReference type="AlphaFoldDB" id="A0A1M4ZZD2"/>
<dbReference type="InterPro" id="IPR051162">
    <property type="entry name" value="T4SS_component"/>
</dbReference>
<dbReference type="OrthoDB" id="1647424at2"/>
<dbReference type="InterPro" id="IPR027417">
    <property type="entry name" value="P-loop_NTPase"/>
</dbReference>
<sequence length="817" mass="93475">MIHLPTEIRENIAIIQGVPWAFGKFITHTLSGLSDEERLQQLLRAESFFREVVPPGQIGCLWLIKKRRNWENEFEHVVYKSPLGHHQAIEKARESWLELIQKEEANLQYEYLFGMQLPFKSSIQKKFIHQFPIDQAKLQKWIRSWIGTSLSKRNTERFQQVFQERTAGYAIEPCSTEDIIQLYQQHNFRGLPSPTLRPTDQHPDRWDFLMPNVIENQGDHIRLESAEGLRYMTFLTISIFPSQITVPGFDLFYDLQAQGLPVDVHLRWEQKPYKEAKLYSERRKKLAISNRKHMGEVEEDSILDDTIEAQAEQMEAEIQSETQPLNMMQLVFVVTADHSPNELNYYVKLLKRYLEQKGMTVHRSTADQGEYYDAWLPSSKWSPMGFCFPILPNRTAALATPGAVDSLGDPNGLPVGFLRSNRSVVRLNVSWGAQVDQSSNIVIVGQTGSGKTHLTDTLVRNTLLTTRSRGLYIDIKGEHRHWGELPGLKGEVQVMTLDGYEHPGILDPFRLIQRLDHDVAIEGDIEVHRLARAREIAYDMLLQILDLDQDQHRFARRNELLTALDQVCTEDEPCMAMVVEVLEKSKEKTTQQMGQYLRRMQELPLGKLIFGNSVNEKGLVFPRTGLIILGMKQIHLPELGQLASAPSERVSEACMTGMAVLVEQFLIEGKQKGVFSFFVGDEGYFFVRSAAGAQQVERNFRLGRSSYCGNILCSQNPDDIPDSLLNHVSTYVCLGTKTASQTQQVMRALGVDDPMIYNDLMRLGIEQSQASQGGKLEDRTYSLGYLRDLNQKVGLVEFRNPEPTINEFFKTRPIEQE</sequence>
<reference evidence="1 2" key="1">
    <citation type="submission" date="2016-11" db="EMBL/GenBank/DDBJ databases">
        <authorList>
            <person name="Jaros S."/>
            <person name="Januszkiewicz K."/>
            <person name="Wedrychowicz H."/>
        </authorList>
    </citation>
    <scope>NUCLEOTIDE SEQUENCE [LARGE SCALE GENOMIC DNA]</scope>
    <source>
        <strain evidence="1 2">DSM 44666</strain>
    </source>
</reference>
<evidence type="ECO:0000313" key="2">
    <source>
        <dbReference type="Proteomes" id="UP000184476"/>
    </source>
</evidence>
<proteinExistence type="predicted"/>
<dbReference type="Gene3D" id="3.40.50.300">
    <property type="entry name" value="P-loop containing nucleotide triphosphate hydrolases"/>
    <property type="match status" value="2"/>
</dbReference>
<dbReference type="Pfam" id="PF12846">
    <property type="entry name" value="AAA_10"/>
    <property type="match status" value="1"/>
</dbReference>
<dbReference type="PANTHER" id="PTHR30121">
    <property type="entry name" value="UNCHARACTERIZED PROTEIN YJGR-RELATED"/>
    <property type="match status" value="1"/>
</dbReference>